<dbReference type="Gene3D" id="1.10.10.10">
    <property type="entry name" value="Winged helix-like DNA-binding domain superfamily/Winged helix DNA-binding domain"/>
    <property type="match status" value="1"/>
</dbReference>
<dbReference type="SUPFAM" id="SSF52172">
    <property type="entry name" value="CheY-like"/>
    <property type="match status" value="1"/>
</dbReference>
<keyword evidence="3" id="KW-0804">Transcription</keyword>
<accession>L9WL04</accession>
<evidence type="ECO:0000259" key="6">
    <source>
        <dbReference type="PROSITE" id="PS51118"/>
    </source>
</evidence>
<dbReference type="eggNOG" id="arCOG02600">
    <property type="taxonomic scope" value="Archaea"/>
</dbReference>
<dbReference type="GO" id="GO:0003677">
    <property type="term" value="F:DNA binding"/>
    <property type="evidence" value="ECO:0007669"/>
    <property type="project" value="UniProtKB-KW"/>
</dbReference>
<dbReference type="Proteomes" id="UP000011602">
    <property type="component" value="Unassembled WGS sequence"/>
</dbReference>
<dbReference type="EMBL" id="AOHZ01000088">
    <property type="protein sequence ID" value="ELY50180.1"/>
    <property type="molecule type" value="Genomic_DNA"/>
</dbReference>
<evidence type="ECO:0000259" key="5">
    <source>
        <dbReference type="PROSITE" id="PS50110"/>
    </source>
</evidence>
<dbReference type="PROSITE" id="PS50110">
    <property type="entry name" value="RESPONSE_REGULATORY"/>
    <property type="match status" value="1"/>
</dbReference>
<dbReference type="InterPro" id="IPR001789">
    <property type="entry name" value="Sig_transdc_resp-reg_receiver"/>
</dbReference>
<evidence type="ECO:0000256" key="2">
    <source>
        <dbReference type="ARBA" id="ARBA00023125"/>
    </source>
</evidence>
<dbReference type="Pfam" id="PF01638">
    <property type="entry name" value="HxlR"/>
    <property type="match status" value="1"/>
</dbReference>
<dbReference type="PANTHER" id="PTHR33204:SF18">
    <property type="entry name" value="TRANSCRIPTIONAL REGULATORY PROTEIN"/>
    <property type="match status" value="1"/>
</dbReference>
<dbReference type="InterPro" id="IPR036390">
    <property type="entry name" value="WH_DNA-bd_sf"/>
</dbReference>
<protein>
    <submittedName>
        <fullName evidence="7">HoxA-like transcriptional regulator</fullName>
    </submittedName>
</protein>
<sequence>MVNSYIIAPETAGMTRRDDGLPADDRIALDALSVFSKKWHPVVVLTLSRYGPLGFNDLLEELPEISSKVLSDTLDGVRDVGLVERRVVSDSPLRVEYELTDAGADVIPIFDSLGDWGTRHLESESPTVLLADSDRRLAELYGDWLADRYSVVRAHTGDELERSLDEGVDVVFVDDGLPGVDLEATLNVVGSLSRTILVVGDRPAVELLERSCDDVLQKPVVRETILEAVETQLRRQGESADQRARAALAAKLSFLESVYPRERLATSDTYRRGRDRLAEFEA</sequence>
<name>L9WL04_9EURY</name>
<dbReference type="PANTHER" id="PTHR33204">
    <property type="entry name" value="TRANSCRIPTIONAL REGULATOR, MARR FAMILY"/>
    <property type="match status" value="1"/>
</dbReference>
<dbReference type="STRING" id="1227499.C493_19476"/>
<keyword evidence="4" id="KW-0597">Phosphoprotein</keyword>
<keyword evidence="2" id="KW-0238">DNA-binding</keyword>
<dbReference type="AlphaFoldDB" id="L9WL04"/>
<proteinExistence type="predicted"/>
<comment type="caution">
    <text evidence="7">The sequence shown here is derived from an EMBL/GenBank/DDBJ whole genome shotgun (WGS) entry which is preliminary data.</text>
</comment>
<dbReference type="InterPro" id="IPR011006">
    <property type="entry name" value="CheY-like_superfamily"/>
</dbReference>
<dbReference type="SMART" id="SM00448">
    <property type="entry name" value="REC"/>
    <property type="match status" value="1"/>
</dbReference>
<dbReference type="PATRIC" id="fig|1227499.3.peg.4009"/>
<reference evidence="7 8" key="1">
    <citation type="journal article" date="2014" name="PLoS Genet.">
        <title>Phylogenetically driven sequencing of extremely halophilic archaea reveals strategies for static and dynamic osmo-response.</title>
        <authorList>
            <person name="Becker E.A."/>
            <person name="Seitzer P.M."/>
            <person name="Tritt A."/>
            <person name="Larsen D."/>
            <person name="Krusor M."/>
            <person name="Yao A.I."/>
            <person name="Wu D."/>
            <person name="Madern D."/>
            <person name="Eisen J.A."/>
            <person name="Darling A.E."/>
            <person name="Facciotti M.T."/>
        </authorList>
    </citation>
    <scope>NUCLEOTIDE SEQUENCE [LARGE SCALE GENOMIC DNA]</scope>
    <source>
        <strain evidence="7 8">JCM 12255</strain>
    </source>
</reference>
<dbReference type="InterPro" id="IPR036388">
    <property type="entry name" value="WH-like_DNA-bd_sf"/>
</dbReference>
<keyword evidence="8" id="KW-1185">Reference proteome</keyword>
<dbReference type="SUPFAM" id="SSF46785">
    <property type="entry name" value="Winged helix' DNA-binding domain"/>
    <property type="match status" value="1"/>
</dbReference>
<dbReference type="CDD" id="cd00156">
    <property type="entry name" value="REC"/>
    <property type="match status" value="1"/>
</dbReference>
<evidence type="ECO:0000256" key="4">
    <source>
        <dbReference type="PROSITE-ProRule" id="PRU00169"/>
    </source>
</evidence>
<dbReference type="PROSITE" id="PS51118">
    <property type="entry name" value="HTH_HXLR"/>
    <property type="match status" value="1"/>
</dbReference>
<evidence type="ECO:0000313" key="8">
    <source>
        <dbReference type="Proteomes" id="UP000011602"/>
    </source>
</evidence>
<gene>
    <name evidence="7" type="ORF">C493_19476</name>
</gene>
<keyword evidence="1" id="KW-0805">Transcription regulation</keyword>
<feature type="modified residue" description="4-aspartylphosphate" evidence="4">
    <location>
        <position position="174"/>
    </location>
</feature>
<dbReference type="Gene3D" id="3.40.50.2300">
    <property type="match status" value="1"/>
</dbReference>
<evidence type="ECO:0000313" key="7">
    <source>
        <dbReference type="EMBL" id="ELY50180.1"/>
    </source>
</evidence>
<evidence type="ECO:0000256" key="1">
    <source>
        <dbReference type="ARBA" id="ARBA00023015"/>
    </source>
</evidence>
<feature type="domain" description="HTH hxlR-type" evidence="6">
    <location>
        <begin position="21"/>
        <end position="125"/>
    </location>
</feature>
<dbReference type="GO" id="GO:0000160">
    <property type="term" value="P:phosphorelay signal transduction system"/>
    <property type="evidence" value="ECO:0007669"/>
    <property type="project" value="InterPro"/>
</dbReference>
<feature type="domain" description="Response regulatory" evidence="5">
    <location>
        <begin position="127"/>
        <end position="233"/>
    </location>
</feature>
<evidence type="ECO:0000256" key="3">
    <source>
        <dbReference type="ARBA" id="ARBA00023163"/>
    </source>
</evidence>
<organism evidence="7 8">
    <name type="scientific">Natronolimnohabitans innermongolicus JCM 12255</name>
    <dbReference type="NCBI Taxonomy" id="1227499"/>
    <lineage>
        <taxon>Archaea</taxon>
        <taxon>Methanobacteriati</taxon>
        <taxon>Methanobacteriota</taxon>
        <taxon>Stenosarchaea group</taxon>
        <taxon>Halobacteria</taxon>
        <taxon>Halobacteriales</taxon>
        <taxon>Natrialbaceae</taxon>
        <taxon>Natronolimnohabitans</taxon>
    </lineage>
</organism>
<dbReference type="InterPro" id="IPR002577">
    <property type="entry name" value="HTH_HxlR"/>
</dbReference>